<protein>
    <submittedName>
        <fullName evidence="1">Uncharacterized protein</fullName>
    </submittedName>
</protein>
<keyword evidence="1" id="KW-0614">Plasmid</keyword>
<evidence type="ECO:0000313" key="1">
    <source>
        <dbReference type="EMBL" id="BAY59263.1"/>
    </source>
</evidence>
<name>A0A1Z4JRH7_LEPBY</name>
<dbReference type="Proteomes" id="UP000217895">
    <property type="component" value="Plasmid Plasmid1 dna"/>
</dbReference>
<proteinExistence type="predicted"/>
<evidence type="ECO:0000313" key="2">
    <source>
        <dbReference type="Proteomes" id="UP000217895"/>
    </source>
</evidence>
<geneLocation type="plasmid" evidence="1">
    <name>plasmid1</name>
</geneLocation>
<dbReference type="AlphaFoldDB" id="A0A1Z4JRH7"/>
<accession>A0A1Z4JRH7</accession>
<sequence length="61" mass="7028">MSAKNRSDGLPATLTWRGQVYDVPALFQLNRWMMDGECETPEGEIVEPDHEDSWLSLLMFI</sequence>
<reference evidence="1 2" key="1">
    <citation type="submission" date="2017-06" db="EMBL/GenBank/DDBJ databases">
        <title>Genome sequencing of cyanobaciteial culture collection at National Institute for Environmental Studies (NIES).</title>
        <authorList>
            <person name="Hirose Y."/>
            <person name="Shimura Y."/>
            <person name="Fujisawa T."/>
            <person name="Nakamura Y."/>
            <person name="Kawachi M."/>
        </authorList>
    </citation>
    <scope>NUCLEOTIDE SEQUENCE [LARGE SCALE GENOMIC DNA]</scope>
    <source>
        <strain evidence="1 2">NIES-2135</strain>
        <plasmid evidence="2">Plasmid Plasmid1 dna</plasmid>
    </source>
</reference>
<dbReference type="EMBL" id="AP018204">
    <property type="protein sequence ID" value="BAY59263.1"/>
    <property type="molecule type" value="Genomic_DNA"/>
</dbReference>
<gene>
    <name evidence="1" type="ORF">NIES2135_61400</name>
</gene>
<keyword evidence="2" id="KW-1185">Reference proteome</keyword>
<organism evidence="1 2">
    <name type="scientific">Leptolyngbya boryana NIES-2135</name>
    <dbReference type="NCBI Taxonomy" id="1973484"/>
    <lineage>
        <taxon>Bacteria</taxon>
        <taxon>Bacillati</taxon>
        <taxon>Cyanobacteriota</taxon>
        <taxon>Cyanophyceae</taxon>
        <taxon>Leptolyngbyales</taxon>
        <taxon>Leptolyngbyaceae</taxon>
        <taxon>Leptolyngbya group</taxon>
        <taxon>Leptolyngbya</taxon>
    </lineage>
</organism>